<evidence type="ECO:0000313" key="13">
    <source>
        <dbReference type="Proteomes" id="UP001367513"/>
    </source>
</evidence>
<evidence type="ECO:0000256" key="10">
    <source>
        <dbReference type="SAM" id="MobiDB-lite"/>
    </source>
</evidence>
<dbReference type="CDD" id="cd03487">
    <property type="entry name" value="RT_Bac_retron_II"/>
    <property type="match status" value="1"/>
</dbReference>
<dbReference type="Proteomes" id="UP001367513">
    <property type="component" value="Unassembled WGS sequence"/>
</dbReference>
<dbReference type="SUPFAM" id="SSF56672">
    <property type="entry name" value="DNA/RNA polymerases"/>
    <property type="match status" value="1"/>
</dbReference>
<comment type="catalytic activity">
    <reaction evidence="9">
        <text>DNA(n) + a 2'-deoxyribonucleoside 5'-triphosphate = DNA(n+1) + diphosphate</text>
        <dbReference type="Rhea" id="RHEA:22508"/>
        <dbReference type="Rhea" id="RHEA-COMP:17339"/>
        <dbReference type="Rhea" id="RHEA-COMP:17340"/>
        <dbReference type="ChEBI" id="CHEBI:33019"/>
        <dbReference type="ChEBI" id="CHEBI:61560"/>
        <dbReference type="ChEBI" id="CHEBI:173112"/>
        <dbReference type="EC" id="2.7.7.49"/>
    </reaction>
</comment>
<feature type="region of interest" description="Disordered" evidence="10">
    <location>
        <begin position="403"/>
        <end position="448"/>
    </location>
</feature>
<comment type="similarity">
    <text evidence="8">Belongs to the bacterial reverse transcriptase family.</text>
</comment>
<gene>
    <name evidence="12" type="ORF">WG925_04775</name>
</gene>
<protein>
    <recommendedName>
        <fullName evidence="1">RNA-directed DNA polymerase</fullName>
        <ecNumber evidence="1">2.7.7.49</ecNumber>
    </recommendedName>
</protein>
<dbReference type="EMBL" id="JBBPIX010000002">
    <property type="protein sequence ID" value="MEK6463050.1"/>
    <property type="molecule type" value="Genomic_DNA"/>
</dbReference>
<keyword evidence="13" id="KW-1185">Reference proteome</keyword>
<evidence type="ECO:0000256" key="4">
    <source>
        <dbReference type="ARBA" id="ARBA00022723"/>
    </source>
</evidence>
<dbReference type="InterPro" id="IPR043502">
    <property type="entry name" value="DNA/RNA_pol_sf"/>
</dbReference>
<feature type="compositionally biased region" description="Low complexity" evidence="10">
    <location>
        <begin position="431"/>
        <end position="442"/>
    </location>
</feature>
<keyword evidence="3 12" id="KW-0548">Nucleotidyltransferase</keyword>
<name>A0ABU9AAN1_PSEA5</name>
<evidence type="ECO:0000256" key="8">
    <source>
        <dbReference type="ARBA" id="ARBA00034120"/>
    </source>
</evidence>
<evidence type="ECO:0000256" key="2">
    <source>
        <dbReference type="ARBA" id="ARBA00022679"/>
    </source>
</evidence>
<dbReference type="InterPro" id="IPR000477">
    <property type="entry name" value="RT_dom"/>
</dbReference>
<evidence type="ECO:0000259" key="11">
    <source>
        <dbReference type="PROSITE" id="PS50878"/>
    </source>
</evidence>
<evidence type="ECO:0000256" key="6">
    <source>
        <dbReference type="ARBA" id="ARBA00022918"/>
    </source>
</evidence>
<dbReference type="RefSeq" id="WP_346103691.1">
    <property type="nucleotide sequence ID" value="NZ_BAAAOD010000024.1"/>
</dbReference>
<evidence type="ECO:0000256" key="1">
    <source>
        <dbReference type="ARBA" id="ARBA00012493"/>
    </source>
</evidence>
<evidence type="ECO:0000256" key="7">
    <source>
        <dbReference type="ARBA" id="ARBA00023118"/>
    </source>
</evidence>
<evidence type="ECO:0000256" key="9">
    <source>
        <dbReference type="ARBA" id="ARBA00048173"/>
    </source>
</evidence>
<dbReference type="PANTHER" id="PTHR34047">
    <property type="entry name" value="NUCLEAR INTRON MATURASE 1, MITOCHONDRIAL-RELATED"/>
    <property type="match status" value="1"/>
</dbReference>
<accession>A0ABU9AAN1</accession>
<dbReference type="PANTHER" id="PTHR34047:SF7">
    <property type="entry name" value="RNA-DIRECTED DNA POLYMERASE"/>
    <property type="match status" value="1"/>
</dbReference>
<comment type="caution">
    <text evidence="12">The sequence shown here is derived from an EMBL/GenBank/DDBJ whole genome shotgun (WGS) entry which is preliminary data.</text>
</comment>
<dbReference type="InterPro" id="IPR051083">
    <property type="entry name" value="GrpII_Intron_Splice-Mob/Def"/>
</dbReference>
<feature type="domain" description="Reverse transcriptase" evidence="11">
    <location>
        <begin position="1"/>
        <end position="350"/>
    </location>
</feature>
<dbReference type="GO" id="GO:0003964">
    <property type="term" value="F:RNA-directed DNA polymerase activity"/>
    <property type="evidence" value="ECO:0007669"/>
    <property type="project" value="UniProtKB-KW"/>
</dbReference>
<organism evidence="12 13">
    <name type="scientific">Pseudonocardia alni subsp. carboxydivorans</name>
    <dbReference type="NCBI Taxonomy" id="415010"/>
    <lineage>
        <taxon>Bacteria</taxon>
        <taxon>Bacillati</taxon>
        <taxon>Actinomycetota</taxon>
        <taxon>Actinomycetes</taxon>
        <taxon>Pseudonocardiales</taxon>
        <taxon>Pseudonocardiaceae</taxon>
        <taxon>Pseudonocardia</taxon>
    </lineage>
</organism>
<dbReference type="PRINTS" id="PR00866">
    <property type="entry name" value="RNADNAPOLMS"/>
</dbReference>
<proteinExistence type="inferred from homology"/>
<reference evidence="12 13" key="1">
    <citation type="submission" date="2024-03" db="EMBL/GenBank/DDBJ databases">
        <title>Draft genome sequence of Pseudonocardia carboxydivorans JCM 14827.</title>
        <authorList>
            <person name="Duangmal K."/>
        </authorList>
    </citation>
    <scope>NUCLEOTIDE SEQUENCE [LARGE SCALE GENOMIC DNA]</scope>
    <source>
        <strain evidence="12 13">JCM 14827</strain>
    </source>
</reference>
<keyword evidence="7" id="KW-0051">Antiviral defense</keyword>
<dbReference type="InterPro" id="IPR000123">
    <property type="entry name" value="Reverse_transcriptase_msDNA"/>
</dbReference>
<keyword evidence="4" id="KW-0479">Metal-binding</keyword>
<evidence type="ECO:0000256" key="3">
    <source>
        <dbReference type="ARBA" id="ARBA00022695"/>
    </source>
</evidence>
<evidence type="ECO:0000256" key="5">
    <source>
        <dbReference type="ARBA" id="ARBA00022842"/>
    </source>
</evidence>
<evidence type="ECO:0000313" key="12">
    <source>
        <dbReference type="EMBL" id="MEK6463050.1"/>
    </source>
</evidence>
<dbReference type="PROSITE" id="PS50878">
    <property type="entry name" value="RT_POL"/>
    <property type="match status" value="1"/>
</dbReference>
<keyword evidence="6 12" id="KW-0695">RNA-directed DNA polymerase</keyword>
<keyword evidence="2 12" id="KW-0808">Transferase</keyword>
<dbReference type="EC" id="2.7.7.49" evidence="1"/>
<keyword evidence="5" id="KW-0460">Magnesium</keyword>
<dbReference type="Pfam" id="PF00078">
    <property type="entry name" value="RVT_1"/>
    <property type="match status" value="1"/>
</dbReference>
<sequence>MAPDPAAIAVAACAGRWGTDPLTERLARLGGWSGPDELAGVVGALVARRRRAPRGSSAGVEAEVATLLAGPRRHRTVVQPDPVWRLPVPRWTDLPALAAALHLDDGELAWFADPGGWLRRAPDGPLTHYRRHWTPSRSGTPRLVEAPAPRLAELQRRIVRSVLDRIPVHPAAHGHVRGRSPHTLAAEHRARPMVLRLDLEGFYSHVTGGRVAGLLRVAGYPPAVAGLLVTTTPPGVLRACPHRGDPAPRRRLLDRLAAPHLPQGAPSSPTVANLLTYGLDRRLSGLAAAVGAVYGRYADDLVFSGDATLPVQGLAQRVAAIAAEEGFRVRPDKTRIMPAHHRQRIVGLVVNGSEPAASRRDHDELRAILHNAASTGPDAQNRAGHPAFREHLLGRIAWVGTGARPGRRDCGSCSTASSGERPGSGNGGRRGSAAATVTAVSSPESNRR</sequence>